<evidence type="ECO:0000313" key="1">
    <source>
        <dbReference type="EMBL" id="SMP69340.1"/>
    </source>
</evidence>
<name>A0ABY1QI54_9BACT</name>
<keyword evidence="2" id="KW-1185">Reference proteome</keyword>
<gene>
    <name evidence="1" type="ORF">SAMN06265222_1122</name>
</gene>
<dbReference type="EMBL" id="FXUG01000012">
    <property type="protein sequence ID" value="SMP69340.1"/>
    <property type="molecule type" value="Genomic_DNA"/>
</dbReference>
<evidence type="ECO:0000313" key="2">
    <source>
        <dbReference type="Proteomes" id="UP001158067"/>
    </source>
</evidence>
<proteinExistence type="predicted"/>
<protein>
    <submittedName>
        <fullName evidence="1">Uncharacterized protein</fullName>
    </submittedName>
</protein>
<dbReference type="Proteomes" id="UP001158067">
    <property type="component" value="Unassembled WGS sequence"/>
</dbReference>
<accession>A0ABY1QI54</accession>
<comment type="caution">
    <text evidence="1">The sequence shown here is derived from an EMBL/GenBank/DDBJ whole genome shotgun (WGS) entry which is preliminary data.</text>
</comment>
<organism evidence="1 2">
    <name type="scientific">Neorhodopirellula lusitana</name>
    <dbReference type="NCBI Taxonomy" id="445327"/>
    <lineage>
        <taxon>Bacteria</taxon>
        <taxon>Pseudomonadati</taxon>
        <taxon>Planctomycetota</taxon>
        <taxon>Planctomycetia</taxon>
        <taxon>Pirellulales</taxon>
        <taxon>Pirellulaceae</taxon>
        <taxon>Neorhodopirellula</taxon>
    </lineage>
</organism>
<sequence length="48" mass="5207">MLDAIRLSKAQTAVVTLGIDSESSKPIWDFAPGRGCWAAAKTCKYGEY</sequence>
<reference evidence="1 2" key="1">
    <citation type="submission" date="2017-05" db="EMBL/GenBank/DDBJ databases">
        <authorList>
            <person name="Varghese N."/>
            <person name="Submissions S."/>
        </authorList>
    </citation>
    <scope>NUCLEOTIDE SEQUENCE [LARGE SCALE GENOMIC DNA]</scope>
    <source>
        <strain evidence="1 2">DSM 25457</strain>
    </source>
</reference>